<reference evidence="10 11" key="1">
    <citation type="submission" date="2019-01" db="EMBL/GenBank/DDBJ databases">
        <authorList>
            <consortium name="Pathogen Informatics"/>
        </authorList>
    </citation>
    <scope>NUCLEOTIDE SEQUENCE [LARGE SCALE GENOMIC DNA]</scope>
    <source>
        <strain evidence="10 11">NCTC10194</strain>
    </source>
</reference>
<comment type="similarity">
    <text evidence="1 7 8">Belongs to the heat shock protein 70 family.</text>
</comment>
<sequence length="599" mass="65206">MAKEIVLGIDLGTTNSVVSVIENKQPVVLENPNGKRTTPSVVAFKNGEIIVGEVAKRQVETNPNTVVSIKRLMGTNKTVHVNGKDYKPEEISAMILSYMKDYAEAKLGTKVSKAVITVPAYFDNAQREATKIAGKIAGLDVLRIINEPTAAALAFGLEKTDKSMKVLVYDLGGGTFDVSVLELEDGTFEVLSTSGDNHLGGDDWDNEIVKWMLKEINSKYNYDAANDKMALARLKETAEKAKIDLSAQSVAQINLPFLAVTADGPVNVELELKRSEFESMTSHLLDRTRKPIEDALKEAGITANDIHEVLLVGGSTRMPAVVDMVKRTLGKEPNRSINPDEVVSIGAAIQGAVLAGDIDDILLLDVTPLTLGIETMGGVSTPLIARNTRIPVTKSQIFSTAADNQTEVTIRVVQGERPMANDNKLLGQFNLDGIEPAPRGVPQIEVSFSIDVNGITTVTAKDVKTQKEQKITISNSSKLSEEEIEKMVKEAEMNKEADAKRKDEAETIVRAESLIDQINKANKDQGHKLDPKAKEESEKLVKEIQELINKKDISTLKTKLDELENAIKNFANYAAQQNAQNASSSSNSDNVETAEVVEE</sequence>
<evidence type="ECO:0000256" key="8">
    <source>
        <dbReference type="RuleBase" id="RU003322"/>
    </source>
</evidence>
<accession>A0A449AW85</accession>
<dbReference type="InterPro" id="IPR029048">
    <property type="entry name" value="HSP70_C_sf"/>
</dbReference>
<dbReference type="PROSITE" id="PS00297">
    <property type="entry name" value="HSP70_1"/>
    <property type="match status" value="1"/>
</dbReference>
<dbReference type="SUPFAM" id="SSF53067">
    <property type="entry name" value="Actin-like ATPase domain"/>
    <property type="match status" value="2"/>
</dbReference>
<evidence type="ECO:0000313" key="11">
    <source>
        <dbReference type="Proteomes" id="UP000290815"/>
    </source>
</evidence>
<dbReference type="SUPFAM" id="SSF100920">
    <property type="entry name" value="Heat shock protein 70kD (HSP70), peptide-binding domain"/>
    <property type="match status" value="1"/>
</dbReference>
<dbReference type="Gene3D" id="2.60.34.10">
    <property type="entry name" value="Substrate Binding Domain Of DNAk, Chain A, domain 1"/>
    <property type="match status" value="1"/>
</dbReference>
<evidence type="ECO:0000256" key="7">
    <source>
        <dbReference type="HAMAP-Rule" id="MF_00332"/>
    </source>
</evidence>
<feature type="compositionally biased region" description="Low complexity" evidence="9">
    <location>
        <begin position="576"/>
        <end position="588"/>
    </location>
</feature>
<dbReference type="GO" id="GO:0051082">
    <property type="term" value="F:unfolded protein binding"/>
    <property type="evidence" value="ECO:0007669"/>
    <property type="project" value="InterPro"/>
</dbReference>
<dbReference type="CDD" id="cd10234">
    <property type="entry name" value="ASKHA_NBD_HSP70_DnaK-like"/>
    <property type="match status" value="1"/>
</dbReference>
<keyword evidence="3 7" id="KW-0547">Nucleotide-binding</keyword>
<comment type="induction">
    <text evidence="7">By stress conditions e.g. heat shock.</text>
</comment>
<dbReference type="Pfam" id="PF00012">
    <property type="entry name" value="HSP70"/>
    <property type="match status" value="2"/>
</dbReference>
<dbReference type="EMBL" id="LR215024">
    <property type="protein sequence ID" value="VEU71005.1"/>
    <property type="molecule type" value="Genomic_DNA"/>
</dbReference>
<evidence type="ECO:0000256" key="4">
    <source>
        <dbReference type="ARBA" id="ARBA00022840"/>
    </source>
</evidence>
<dbReference type="InterPro" id="IPR018181">
    <property type="entry name" value="Heat_shock_70_CS"/>
</dbReference>
<keyword evidence="2 7" id="KW-0597">Phosphoprotein</keyword>
<dbReference type="NCBIfam" id="NF001413">
    <property type="entry name" value="PRK00290.1"/>
    <property type="match status" value="1"/>
</dbReference>
<dbReference type="HAMAP" id="MF_00332">
    <property type="entry name" value="DnaK"/>
    <property type="match status" value="1"/>
</dbReference>
<proteinExistence type="evidence at transcript level"/>
<evidence type="ECO:0000313" key="10">
    <source>
        <dbReference type="EMBL" id="VEU71005.1"/>
    </source>
</evidence>
<evidence type="ECO:0000256" key="2">
    <source>
        <dbReference type="ARBA" id="ARBA00022553"/>
    </source>
</evidence>
<evidence type="ECO:0000256" key="6">
    <source>
        <dbReference type="ARBA" id="ARBA00023186"/>
    </source>
</evidence>
<dbReference type="PRINTS" id="PR00301">
    <property type="entry name" value="HEATSHOCK70"/>
</dbReference>
<dbReference type="AlphaFoldDB" id="A0A449AW85"/>
<keyword evidence="11" id="KW-1185">Reference proteome</keyword>
<dbReference type="PROSITE" id="PS01036">
    <property type="entry name" value="HSP70_3"/>
    <property type="match status" value="1"/>
</dbReference>
<keyword evidence="6 7" id="KW-0143">Chaperone</keyword>
<dbReference type="PANTHER" id="PTHR19375">
    <property type="entry name" value="HEAT SHOCK PROTEIN 70KDA"/>
    <property type="match status" value="1"/>
</dbReference>
<evidence type="ECO:0000256" key="5">
    <source>
        <dbReference type="ARBA" id="ARBA00023016"/>
    </source>
</evidence>
<dbReference type="GO" id="GO:0140662">
    <property type="term" value="F:ATP-dependent protein folding chaperone"/>
    <property type="evidence" value="ECO:0007669"/>
    <property type="project" value="InterPro"/>
</dbReference>
<dbReference type="Gene3D" id="3.90.640.10">
    <property type="entry name" value="Actin, Chain A, domain 4"/>
    <property type="match status" value="1"/>
</dbReference>
<dbReference type="InterPro" id="IPR029047">
    <property type="entry name" value="HSP70_peptide-bd_sf"/>
</dbReference>
<dbReference type="Gene3D" id="1.20.1270.10">
    <property type="match status" value="1"/>
</dbReference>
<gene>
    <name evidence="7 10" type="primary">dnaK</name>
    <name evidence="10" type="ORF">NCTC10194_00649</name>
</gene>
<protein>
    <recommendedName>
        <fullName evidence="7">Chaperone protein DnaK</fullName>
    </recommendedName>
    <alternativeName>
        <fullName evidence="7">HSP70</fullName>
    </alternativeName>
    <alternativeName>
        <fullName evidence="7">Heat shock 70 kDa protein</fullName>
    </alternativeName>
    <alternativeName>
        <fullName evidence="7">Heat shock protein 70</fullName>
    </alternativeName>
</protein>
<dbReference type="GO" id="GO:0005524">
    <property type="term" value="F:ATP binding"/>
    <property type="evidence" value="ECO:0007669"/>
    <property type="project" value="UniProtKB-UniRule"/>
</dbReference>
<dbReference type="FunFam" id="3.90.640.10:FF:000003">
    <property type="entry name" value="Molecular chaperone DnaK"/>
    <property type="match status" value="1"/>
</dbReference>
<feature type="modified residue" description="Phosphothreonine; by autocatalysis" evidence="7">
    <location>
        <position position="175"/>
    </location>
</feature>
<name>A0A449AW85_9BACT</name>
<feature type="region of interest" description="Disordered" evidence="9">
    <location>
        <begin position="576"/>
        <end position="599"/>
    </location>
</feature>
<comment type="function">
    <text evidence="7">Acts as a chaperone.</text>
</comment>
<evidence type="ECO:0000256" key="9">
    <source>
        <dbReference type="SAM" id="MobiDB-lite"/>
    </source>
</evidence>
<dbReference type="RefSeq" id="WP_129622181.1">
    <property type="nucleotide sequence ID" value="NZ_LR215024.1"/>
</dbReference>
<dbReference type="PROSITE" id="PS00329">
    <property type="entry name" value="HSP70_2"/>
    <property type="match status" value="1"/>
</dbReference>
<keyword evidence="4 7" id="KW-0067">ATP-binding</keyword>
<keyword evidence="5 7" id="KW-0346">Stress response</keyword>
<dbReference type="FunFam" id="2.60.34.10:FF:000014">
    <property type="entry name" value="Chaperone protein DnaK HSP70"/>
    <property type="match status" value="1"/>
</dbReference>
<dbReference type="Proteomes" id="UP000290815">
    <property type="component" value="Chromosome"/>
</dbReference>
<organism evidence="10 11">
    <name type="scientific">Mycoplasmopsis glycophila</name>
    <dbReference type="NCBI Taxonomy" id="171285"/>
    <lineage>
        <taxon>Bacteria</taxon>
        <taxon>Bacillati</taxon>
        <taxon>Mycoplasmatota</taxon>
        <taxon>Mycoplasmoidales</taxon>
        <taxon>Metamycoplasmataceae</taxon>
        <taxon>Mycoplasmopsis</taxon>
    </lineage>
</organism>
<dbReference type="InterPro" id="IPR043129">
    <property type="entry name" value="ATPase_NBD"/>
</dbReference>
<dbReference type="InterPro" id="IPR013126">
    <property type="entry name" value="Hsp_70_fam"/>
</dbReference>
<evidence type="ECO:0000256" key="3">
    <source>
        <dbReference type="ARBA" id="ARBA00022741"/>
    </source>
</evidence>
<dbReference type="SUPFAM" id="SSF100934">
    <property type="entry name" value="Heat shock protein 70kD (HSP70), C-terminal subdomain"/>
    <property type="match status" value="1"/>
</dbReference>
<dbReference type="Gene3D" id="3.30.420.40">
    <property type="match status" value="2"/>
</dbReference>
<dbReference type="NCBIfam" id="TIGR02350">
    <property type="entry name" value="prok_dnaK"/>
    <property type="match status" value="1"/>
</dbReference>
<dbReference type="FunFam" id="3.30.420.40:FF:000071">
    <property type="entry name" value="Molecular chaperone DnaK"/>
    <property type="match status" value="1"/>
</dbReference>
<dbReference type="KEGG" id="mgly:NCTC10194_00649"/>
<evidence type="ECO:0000256" key="1">
    <source>
        <dbReference type="ARBA" id="ARBA00007381"/>
    </source>
</evidence>
<dbReference type="InterPro" id="IPR012725">
    <property type="entry name" value="Chaperone_DnaK"/>
</dbReference>